<feature type="transmembrane region" description="Helical" evidence="2">
    <location>
        <begin position="235"/>
        <end position="260"/>
    </location>
</feature>
<sequence length="602" mass="66902">MWWTRGEAPDGFLYGNPHFVGVGVYGECVRAQSPDFGLKGKFWTTPPSPKPREDEARPLLIQGFANTYVGFSSRYSTCIPDACTERDLMSVRRTRTHPSCPTTSVSKAVDGIKEVSVMCQTLDETPQFTGADIAVISFLSIMLALMVIGTVIDVFCRFAKRSATATGARFLLPFSVYTNLEKMFLITTEPRPGIITCLTGMRVLSMGWVILGHQYLFDILISYNYSHIGKWTSGLFFQIIFNATVSTDSFLFLSGLLVSYGVLKEIKRTGKLNIIMYIVHRLISASASAGTPPWTPSCTWWLPFVLLPLAFYPSKGKILLFLVTLVSFIIPAAVTYAYDLPPGSIWGGDDNVDNTGYERKVYYTPWCRMSAYIVGIWTGYIIFNQGSKKLVLSPVQVLTGWTVAVFSALAVLLGAWSYNHIGTTYYYDPITQVLYGGLHRGVWCLALAWVVVACHFGYGGAVNTFLSHPSWQPLSRLTYCMYLVALPIQIILIFNTKDLLYFTHVNKIIQTCGTVFLSIILAVLLSLTAEVPILGLEKIIFKRPGRGNDNPKTTTPTEKQGQDNLAFSGEMDEKGDLAKKEEVRQNGDLDIPDAILGERTND</sequence>
<dbReference type="PANTHER" id="PTHR11161">
    <property type="entry name" value="O-ACYLTRANSFERASE"/>
    <property type="match status" value="1"/>
</dbReference>
<proteinExistence type="predicted"/>
<protein>
    <submittedName>
        <fullName evidence="3">Nose resistant to fluoxetine protein 6</fullName>
    </submittedName>
</protein>
<organism evidence="3 4">
    <name type="scientific">Penaeus vannamei</name>
    <name type="common">Whiteleg shrimp</name>
    <name type="synonym">Litopenaeus vannamei</name>
    <dbReference type="NCBI Taxonomy" id="6689"/>
    <lineage>
        <taxon>Eukaryota</taxon>
        <taxon>Metazoa</taxon>
        <taxon>Ecdysozoa</taxon>
        <taxon>Arthropoda</taxon>
        <taxon>Crustacea</taxon>
        <taxon>Multicrustacea</taxon>
        <taxon>Malacostraca</taxon>
        <taxon>Eumalacostraca</taxon>
        <taxon>Eucarida</taxon>
        <taxon>Decapoda</taxon>
        <taxon>Dendrobranchiata</taxon>
        <taxon>Penaeoidea</taxon>
        <taxon>Penaeidae</taxon>
        <taxon>Penaeus</taxon>
    </lineage>
</organism>
<evidence type="ECO:0000256" key="1">
    <source>
        <dbReference type="SAM" id="MobiDB-lite"/>
    </source>
</evidence>
<evidence type="ECO:0000256" key="2">
    <source>
        <dbReference type="SAM" id="Phobius"/>
    </source>
</evidence>
<keyword evidence="2" id="KW-0812">Transmembrane</keyword>
<keyword evidence="4" id="KW-1185">Reference proteome</keyword>
<feature type="transmembrane region" description="Helical" evidence="2">
    <location>
        <begin position="438"/>
        <end position="458"/>
    </location>
</feature>
<feature type="transmembrane region" description="Helical" evidence="2">
    <location>
        <begin position="294"/>
        <end position="312"/>
    </location>
</feature>
<feature type="transmembrane region" description="Helical" evidence="2">
    <location>
        <begin position="319"/>
        <end position="338"/>
    </location>
</feature>
<reference evidence="3 4" key="2">
    <citation type="submission" date="2019-01" db="EMBL/GenBank/DDBJ databases">
        <title>The decoding of complex shrimp genome reveals the adaptation for benthos swimmer, frequently molting mechanism and breeding impact on genome.</title>
        <authorList>
            <person name="Sun Y."/>
            <person name="Gao Y."/>
            <person name="Yu Y."/>
        </authorList>
    </citation>
    <scope>NUCLEOTIDE SEQUENCE [LARGE SCALE GENOMIC DNA]</scope>
    <source>
        <tissue evidence="3">Muscle</tissue>
    </source>
</reference>
<evidence type="ECO:0000313" key="3">
    <source>
        <dbReference type="EMBL" id="ROT85197.1"/>
    </source>
</evidence>
<name>A0A423U916_PENVA</name>
<feature type="compositionally biased region" description="Polar residues" evidence="1">
    <location>
        <begin position="550"/>
        <end position="565"/>
    </location>
</feature>
<dbReference type="AlphaFoldDB" id="A0A423U916"/>
<feature type="transmembrane region" description="Helical" evidence="2">
    <location>
        <begin position="395"/>
        <end position="418"/>
    </location>
</feature>
<dbReference type="OrthoDB" id="118951at2759"/>
<dbReference type="PANTHER" id="PTHR11161:SF0">
    <property type="entry name" value="O-ACYLTRANSFERASE LIKE PROTEIN"/>
    <property type="match status" value="1"/>
</dbReference>
<reference evidence="3 4" key="1">
    <citation type="submission" date="2018-04" db="EMBL/GenBank/DDBJ databases">
        <authorList>
            <person name="Zhang X."/>
            <person name="Yuan J."/>
            <person name="Li F."/>
            <person name="Xiang J."/>
        </authorList>
    </citation>
    <scope>NUCLEOTIDE SEQUENCE [LARGE SCALE GENOMIC DNA]</scope>
    <source>
        <tissue evidence="3">Muscle</tissue>
    </source>
</reference>
<keyword evidence="2" id="KW-1133">Transmembrane helix</keyword>
<feature type="compositionally biased region" description="Basic and acidic residues" evidence="1">
    <location>
        <begin position="571"/>
        <end position="587"/>
    </location>
</feature>
<keyword evidence="2" id="KW-0472">Membrane</keyword>
<feature type="region of interest" description="Disordered" evidence="1">
    <location>
        <begin position="545"/>
        <end position="602"/>
    </location>
</feature>
<accession>A0A423U916</accession>
<dbReference type="InterPro" id="IPR052728">
    <property type="entry name" value="O2_lipid_transport_reg"/>
</dbReference>
<feature type="transmembrane region" description="Helical" evidence="2">
    <location>
        <begin position="479"/>
        <end position="496"/>
    </location>
</feature>
<feature type="transmembrane region" description="Helical" evidence="2">
    <location>
        <begin position="193"/>
        <end position="215"/>
    </location>
</feature>
<feature type="transmembrane region" description="Helical" evidence="2">
    <location>
        <begin position="363"/>
        <end position="383"/>
    </location>
</feature>
<comment type="caution">
    <text evidence="3">The sequence shown here is derived from an EMBL/GenBank/DDBJ whole genome shotgun (WGS) entry which is preliminary data.</text>
</comment>
<dbReference type="Proteomes" id="UP000283509">
    <property type="component" value="Unassembled WGS sequence"/>
</dbReference>
<feature type="transmembrane region" description="Helical" evidence="2">
    <location>
        <begin position="133"/>
        <end position="156"/>
    </location>
</feature>
<dbReference type="EMBL" id="QCYY01000400">
    <property type="protein sequence ID" value="ROT85197.1"/>
    <property type="molecule type" value="Genomic_DNA"/>
</dbReference>
<feature type="transmembrane region" description="Helical" evidence="2">
    <location>
        <begin position="508"/>
        <end position="536"/>
    </location>
</feature>
<gene>
    <name evidence="3" type="ORF">C7M84_020415</name>
</gene>
<evidence type="ECO:0000313" key="4">
    <source>
        <dbReference type="Proteomes" id="UP000283509"/>
    </source>
</evidence>